<gene>
    <name evidence="1" type="ORF">VNO78_00136</name>
</gene>
<accession>A0AAN9SX15</accession>
<dbReference type="EMBL" id="JAYMYS010000001">
    <property type="protein sequence ID" value="KAK7409804.1"/>
    <property type="molecule type" value="Genomic_DNA"/>
</dbReference>
<evidence type="ECO:0000313" key="2">
    <source>
        <dbReference type="Proteomes" id="UP001386955"/>
    </source>
</evidence>
<reference evidence="1 2" key="1">
    <citation type="submission" date="2024-01" db="EMBL/GenBank/DDBJ databases">
        <title>The genomes of 5 underutilized Papilionoideae crops provide insights into root nodulation and disease resistanc.</title>
        <authorList>
            <person name="Jiang F."/>
        </authorList>
    </citation>
    <scope>NUCLEOTIDE SEQUENCE [LARGE SCALE GENOMIC DNA]</scope>
    <source>
        <strain evidence="1">DUOXIRENSHENG_FW03</strain>
        <tissue evidence="1">Leaves</tissue>
    </source>
</reference>
<dbReference type="Proteomes" id="UP001386955">
    <property type="component" value="Unassembled WGS sequence"/>
</dbReference>
<dbReference type="AlphaFoldDB" id="A0AAN9SX15"/>
<sequence length="130" mass="14342">MIYMDSSFLQSQQIIGSNASGCIHADFPRWFKEQISLGGCDPPLPPSFLGNKGKEKAKPKKLCYVIKVLSQPSFSQSPSSLPIPSLVSSLGFTPTSSPLPSSDITPTPFQRSKRRFCFVLFGKRKRLGIF</sequence>
<comment type="caution">
    <text evidence="1">The sequence shown here is derived from an EMBL/GenBank/DDBJ whole genome shotgun (WGS) entry which is preliminary data.</text>
</comment>
<name>A0AAN9SX15_PSOTE</name>
<organism evidence="1 2">
    <name type="scientific">Psophocarpus tetragonolobus</name>
    <name type="common">Winged bean</name>
    <name type="synonym">Dolichos tetragonolobus</name>
    <dbReference type="NCBI Taxonomy" id="3891"/>
    <lineage>
        <taxon>Eukaryota</taxon>
        <taxon>Viridiplantae</taxon>
        <taxon>Streptophyta</taxon>
        <taxon>Embryophyta</taxon>
        <taxon>Tracheophyta</taxon>
        <taxon>Spermatophyta</taxon>
        <taxon>Magnoliopsida</taxon>
        <taxon>eudicotyledons</taxon>
        <taxon>Gunneridae</taxon>
        <taxon>Pentapetalae</taxon>
        <taxon>rosids</taxon>
        <taxon>fabids</taxon>
        <taxon>Fabales</taxon>
        <taxon>Fabaceae</taxon>
        <taxon>Papilionoideae</taxon>
        <taxon>50 kb inversion clade</taxon>
        <taxon>NPAAA clade</taxon>
        <taxon>indigoferoid/millettioid clade</taxon>
        <taxon>Phaseoleae</taxon>
        <taxon>Psophocarpus</taxon>
    </lineage>
</organism>
<protein>
    <submittedName>
        <fullName evidence="1">Uncharacterized protein</fullName>
    </submittedName>
</protein>
<evidence type="ECO:0000313" key="1">
    <source>
        <dbReference type="EMBL" id="KAK7409804.1"/>
    </source>
</evidence>
<keyword evidence="2" id="KW-1185">Reference proteome</keyword>
<proteinExistence type="predicted"/>